<dbReference type="AlphaFoldDB" id="A0AAP0G9P9"/>
<dbReference type="Proteomes" id="UP001418222">
    <property type="component" value="Unassembled WGS sequence"/>
</dbReference>
<organism evidence="2 3">
    <name type="scientific">Platanthera zijinensis</name>
    <dbReference type="NCBI Taxonomy" id="2320716"/>
    <lineage>
        <taxon>Eukaryota</taxon>
        <taxon>Viridiplantae</taxon>
        <taxon>Streptophyta</taxon>
        <taxon>Embryophyta</taxon>
        <taxon>Tracheophyta</taxon>
        <taxon>Spermatophyta</taxon>
        <taxon>Magnoliopsida</taxon>
        <taxon>Liliopsida</taxon>
        <taxon>Asparagales</taxon>
        <taxon>Orchidaceae</taxon>
        <taxon>Orchidoideae</taxon>
        <taxon>Orchideae</taxon>
        <taxon>Orchidinae</taxon>
        <taxon>Platanthera</taxon>
    </lineage>
</organism>
<proteinExistence type="predicted"/>
<evidence type="ECO:0000313" key="2">
    <source>
        <dbReference type="EMBL" id="KAK8946860.1"/>
    </source>
</evidence>
<feature type="transmembrane region" description="Helical" evidence="1">
    <location>
        <begin position="75"/>
        <end position="97"/>
    </location>
</feature>
<feature type="transmembrane region" description="Helical" evidence="1">
    <location>
        <begin position="224"/>
        <end position="243"/>
    </location>
</feature>
<feature type="transmembrane region" description="Helical" evidence="1">
    <location>
        <begin position="191"/>
        <end position="212"/>
    </location>
</feature>
<keyword evidence="1" id="KW-0812">Transmembrane</keyword>
<keyword evidence="1" id="KW-1133">Transmembrane helix</keyword>
<protein>
    <submittedName>
        <fullName evidence="2">Uncharacterized protein</fullName>
    </submittedName>
</protein>
<feature type="transmembrane region" description="Helical" evidence="1">
    <location>
        <begin position="12"/>
        <end position="35"/>
    </location>
</feature>
<name>A0AAP0G9P9_9ASPA</name>
<dbReference type="EMBL" id="JBBWWQ010000005">
    <property type="protein sequence ID" value="KAK8946860.1"/>
    <property type="molecule type" value="Genomic_DNA"/>
</dbReference>
<feature type="transmembrane region" description="Helical" evidence="1">
    <location>
        <begin position="109"/>
        <end position="129"/>
    </location>
</feature>
<sequence>MAPDTTDPSYWLNWRFLLCATWVLSSMAAAFFLLWRYENFELNGNERRKAQLGKMGILSEEEFWMPCLKTIHPGWLLVFRVIAFFMCAVLIIVDIILKGASQLYFYTQWTFLLVTIYFGLGSLFSIYGCHQYAKVTDDKIDYLVLDAESRPYVTPKDCESANGSPIAKNPGSNEYLNIQKITRLGGHLFQIIYQTNAGAVMLTDFTFWFVIFPFLTSVDFDLDFLQIGMHSLNAVFLICDTALNSLQFPLFRIAYFILWTSFFVIFQWVLHACISLWWPYPFLDLSSARSPIWYLAVAVLHVPCYAFFPLIIKIKRCLILRWFPDTYYLSY</sequence>
<feature type="transmembrane region" description="Helical" evidence="1">
    <location>
        <begin position="292"/>
        <end position="312"/>
    </location>
</feature>
<dbReference type="PANTHER" id="PTHR12242:SF9">
    <property type="entry name" value="OS01G0171800 PROTEIN"/>
    <property type="match status" value="1"/>
</dbReference>
<evidence type="ECO:0000256" key="1">
    <source>
        <dbReference type="SAM" id="Phobius"/>
    </source>
</evidence>
<evidence type="ECO:0000313" key="3">
    <source>
        <dbReference type="Proteomes" id="UP001418222"/>
    </source>
</evidence>
<dbReference type="PANTHER" id="PTHR12242">
    <property type="entry name" value="OS02G0130600 PROTEIN-RELATED"/>
    <property type="match status" value="1"/>
</dbReference>
<gene>
    <name evidence="2" type="ORF">KSP39_PZI006823</name>
</gene>
<reference evidence="2 3" key="1">
    <citation type="journal article" date="2022" name="Nat. Plants">
        <title>Genomes of leafy and leafless Platanthera orchids illuminate the evolution of mycoheterotrophy.</title>
        <authorList>
            <person name="Li M.H."/>
            <person name="Liu K.W."/>
            <person name="Li Z."/>
            <person name="Lu H.C."/>
            <person name="Ye Q.L."/>
            <person name="Zhang D."/>
            <person name="Wang J.Y."/>
            <person name="Li Y.F."/>
            <person name="Zhong Z.M."/>
            <person name="Liu X."/>
            <person name="Yu X."/>
            <person name="Liu D.K."/>
            <person name="Tu X.D."/>
            <person name="Liu B."/>
            <person name="Hao Y."/>
            <person name="Liao X.Y."/>
            <person name="Jiang Y.T."/>
            <person name="Sun W.H."/>
            <person name="Chen J."/>
            <person name="Chen Y.Q."/>
            <person name="Ai Y."/>
            <person name="Zhai J.W."/>
            <person name="Wu S.S."/>
            <person name="Zhou Z."/>
            <person name="Hsiao Y.Y."/>
            <person name="Wu W.L."/>
            <person name="Chen Y.Y."/>
            <person name="Lin Y.F."/>
            <person name="Hsu J.L."/>
            <person name="Li C.Y."/>
            <person name="Wang Z.W."/>
            <person name="Zhao X."/>
            <person name="Zhong W.Y."/>
            <person name="Ma X.K."/>
            <person name="Ma L."/>
            <person name="Huang J."/>
            <person name="Chen G.Z."/>
            <person name="Huang M.Z."/>
            <person name="Huang L."/>
            <person name="Peng D.H."/>
            <person name="Luo Y.B."/>
            <person name="Zou S.Q."/>
            <person name="Chen S.P."/>
            <person name="Lan S."/>
            <person name="Tsai W.C."/>
            <person name="Van de Peer Y."/>
            <person name="Liu Z.J."/>
        </authorList>
    </citation>
    <scope>NUCLEOTIDE SEQUENCE [LARGE SCALE GENOMIC DNA]</scope>
    <source>
        <strain evidence="2">Lor287</strain>
    </source>
</reference>
<dbReference type="GO" id="GO:0016020">
    <property type="term" value="C:membrane"/>
    <property type="evidence" value="ECO:0007669"/>
    <property type="project" value="TreeGrafter"/>
</dbReference>
<accession>A0AAP0G9P9</accession>
<keyword evidence="3" id="KW-1185">Reference proteome</keyword>
<feature type="transmembrane region" description="Helical" evidence="1">
    <location>
        <begin position="255"/>
        <end position="280"/>
    </location>
</feature>
<keyword evidence="1" id="KW-0472">Membrane</keyword>
<comment type="caution">
    <text evidence="2">The sequence shown here is derived from an EMBL/GenBank/DDBJ whole genome shotgun (WGS) entry which is preliminary data.</text>
</comment>